<keyword evidence="3" id="KW-0964">Secreted</keyword>
<evidence type="ECO:0000256" key="2">
    <source>
        <dbReference type="ARBA" id="ARBA00009122"/>
    </source>
</evidence>
<gene>
    <name evidence="7" type="ORF">H4Q32_029154</name>
</gene>
<proteinExistence type="inferred from homology"/>
<evidence type="ECO:0000256" key="3">
    <source>
        <dbReference type="ARBA" id="ARBA00022525"/>
    </source>
</evidence>
<comment type="similarity">
    <text evidence="2">Belongs to the LEG1 family.</text>
</comment>
<keyword evidence="8" id="KW-1185">Reference proteome</keyword>
<evidence type="ECO:0000256" key="1">
    <source>
        <dbReference type="ARBA" id="ARBA00004613"/>
    </source>
</evidence>
<sequence>MDFIRTVVAFTLLAVLGQAAVVTENGLPFHWDKAPNELSKLDTVDGVIQVKPWDYLQRMALYKLLINSTDPYMSSMGPGEKQNPLWSLPLQLGWKLRSGRLTDPSSGSSSTCGLESSEPVCISPQSWYACVNYYLSVLPFLAAVQTGVIGKGEIQLKIEVPADVAQDYCSSYTDCSTKHPDAMTKWENLFQVNDLPPPCFTVASLISVLLALSSTLDKRPDLGNVLSLKDISHSDETDLIKKDKILGLLWAAEEASLQTASSACSERQKLYSSPEVRFGQSWLSSAAYVAAVNFHANIERSEKFMAPLPSRVLQESDKPPHIADLSAEENHTLYIFGWMHSVNQLLSGSLLNLWRSAMCSLQAREKGQSLLQDLILDPKFPGFSLMGILTEMTTSC</sequence>
<evidence type="ECO:0000256" key="6">
    <source>
        <dbReference type="SAM" id="SignalP"/>
    </source>
</evidence>
<organism evidence="7 8">
    <name type="scientific">Labeo rohita</name>
    <name type="common">Indian major carp</name>
    <name type="synonym">Cyprinus rohita</name>
    <dbReference type="NCBI Taxonomy" id="84645"/>
    <lineage>
        <taxon>Eukaryota</taxon>
        <taxon>Metazoa</taxon>
        <taxon>Chordata</taxon>
        <taxon>Craniata</taxon>
        <taxon>Vertebrata</taxon>
        <taxon>Euteleostomi</taxon>
        <taxon>Actinopterygii</taxon>
        <taxon>Neopterygii</taxon>
        <taxon>Teleostei</taxon>
        <taxon>Ostariophysi</taxon>
        <taxon>Cypriniformes</taxon>
        <taxon>Cyprinidae</taxon>
        <taxon>Labeoninae</taxon>
        <taxon>Labeonini</taxon>
        <taxon>Labeo</taxon>
    </lineage>
</organism>
<evidence type="ECO:0000256" key="5">
    <source>
        <dbReference type="ARBA" id="ARBA00023180"/>
    </source>
</evidence>
<accession>A0ABQ8LQ64</accession>
<dbReference type="EMBL" id="JACTAM010000020">
    <property type="protein sequence ID" value="KAI2652396.1"/>
    <property type="molecule type" value="Genomic_DNA"/>
</dbReference>
<evidence type="ECO:0000313" key="8">
    <source>
        <dbReference type="Proteomes" id="UP000830375"/>
    </source>
</evidence>
<comment type="caution">
    <text evidence="7">The sequence shown here is derived from an EMBL/GenBank/DDBJ whole genome shotgun (WGS) entry which is preliminary data.</text>
</comment>
<feature type="chain" id="PRO_5046303528" evidence="6">
    <location>
        <begin position="20"/>
        <end position="396"/>
    </location>
</feature>
<comment type="subcellular location">
    <subcellularLocation>
        <location evidence="1">Secreted</location>
    </subcellularLocation>
</comment>
<dbReference type="PANTHER" id="PTHR18820:SF1">
    <property type="entry name" value="PROTEIN LEG1 HOMOLOG"/>
    <property type="match status" value="1"/>
</dbReference>
<name>A0ABQ8LQ64_LABRO</name>
<feature type="signal peptide" evidence="6">
    <location>
        <begin position="1"/>
        <end position="19"/>
    </location>
</feature>
<dbReference type="PANTHER" id="PTHR18820">
    <property type="entry name" value="LEG1"/>
    <property type="match status" value="1"/>
</dbReference>
<reference evidence="7 8" key="1">
    <citation type="submission" date="2022-01" db="EMBL/GenBank/DDBJ databases">
        <title>A high-quality chromosome-level genome assembly of rohu carp, Labeo rohita.</title>
        <authorList>
            <person name="Arick M.A. II"/>
            <person name="Hsu C.-Y."/>
            <person name="Magbanua Z."/>
            <person name="Pechanova O."/>
            <person name="Grover C."/>
            <person name="Miller E."/>
            <person name="Thrash A."/>
            <person name="Ezzel L."/>
            <person name="Alam S."/>
            <person name="Benzie J."/>
            <person name="Hamilton M."/>
            <person name="Karsi A."/>
            <person name="Lawrence M.L."/>
            <person name="Peterson D.G."/>
        </authorList>
    </citation>
    <scope>NUCLEOTIDE SEQUENCE [LARGE SCALE GENOMIC DNA]</scope>
    <source>
        <strain evidence="8">BAU-BD-2019</strain>
        <tissue evidence="7">Blood</tissue>
    </source>
</reference>
<dbReference type="InterPro" id="IPR008499">
    <property type="entry name" value="Leg1"/>
</dbReference>
<dbReference type="Proteomes" id="UP000830375">
    <property type="component" value="Unassembled WGS sequence"/>
</dbReference>
<dbReference type="Pfam" id="PF05612">
    <property type="entry name" value="Leg1"/>
    <property type="match status" value="2"/>
</dbReference>
<evidence type="ECO:0000313" key="7">
    <source>
        <dbReference type="EMBL" id="KAI2652396.1"/>
    </source>
</evidence>
<evidence type="ECO:0000256" key="4">
    <source>
        <dbReference type="ARBA" id="ARBA00022729"/>
    </source>
</evidence>
<protein>
    <submittedName>
        <fullName evidence="7">Protein leg1a</fullName>
    </submittedName>
</protein>
<keyword evidence="4 6" id="KW-0732">Signal</keyword>
<keyword evidence="5" id="KW-0325">Glycoprotein</keyword>